<name>A0AAV5DWN2_ELECO</name>
<dbReference type="Proteomes" id="UP001054889">
    <property type="component" value="Unassembled WGS sequence"/>
</dbReference>
<reference evidence="1" key="2">
    <citation type="submission" date="2021-12" db="EMBL/GenBank/DDBJ databases">
        <title>Resequencing data analysis of finger millet.</title>
        <authorList>
            <person name="Hatakeyama M."/>
            <person name="Aluri S."/>
            <person name="Balachadran M.T."/>
            <person name="Sivarajan S.R."/>
            <person name="Poveda L."/>
            <person name="Shimizu-Inatsugi R."/>
            <person name="Schlapbach R."/>
            <person name="Sreeman S.M."/>
            <person name="Shimizu K.K."/>
        </authorList>
    </citation>
    <scope>NUCLEOTIDE SEQUENCE</scope>
</reference>
<dbReference type="EMBL" id="BQKI01000071">
    <property type="protein sequence ID" value="GJN14320.1"/>
    <property type="molecule type" value="Genomic_DNA"/>
</dbReference>
<evidence type="ECO:0000313" key="2">
    <source>
        <dbReference type="Proteomes" id="UP001054889"/>
    </source>
</evidence>
<keyword evidence="2" id="KW-1185">Reference proteome</keyword>
<evidence type="ECO:0000313" key="1">
    <source>
        <dbReference type="EMBL" id="GJN14320.1"/>
    </source>
</evidence>
<sequence length="113" mass="11893">MQSPAAQEGQTGTRRVGAKVEDTKFAEDKVVAMAVALILLLSKAEALIHTLVERSAEQVVVAPGVGLAMGLEEQTIPMLVLMVLLVRPEDRTITSKLALATSSSMETGNSTSS</sequence>
<protein>
    <submittedName>
        <fullName evidence="1">Uncharacterized protein</fullName>
    </submittedName>
</protein>
<dbReference type="AlphaFoldDB" id="A0AAV5DWN2"/>
<organism evidence="1 2">
    <name type="scientific">Eleusine coracana subsp. coracana</name>
    <dbReference type="NCBI Taxonomy" id="191504"/>
    <lineage>
        <taxon>Eukaryota</taxon>
        <taxon>Viridiplantae</taxon>
        <taxon>Streptophyta</taxon>
        <taxon>Embryophyta</taxon>
        <taxon>Tracheophyta</taxon>
        <taxon>Spermatophyta</taxon>
        <taxon>Magnoliopsida</taxon>
        <taxon>Liliopsida</taxon>
        <taxon>Poales</taxon>
        <taxon>Poaceae</taxon>
        <taxon>PACMAD clade</taxon>
        <taxon>Chloridoideae</taxon>
        <taxon>Cynodonteae</taxon>
        <taxon>Eleusininae</taxon>
        <taxon>Eleusine</taxon>
    </lineage>
</organism>
<proteinExistence type="predicted"/>
<comment type="caution">
    <text evidence="1">The sequence shown here is derived from an EMBL/GenBank/DDBJ whole genome shotgun (WGS) entry which is preliminary data.</text>
</comment>
<accession>A0AAV5DWN2</accession>
<gene>
    <name evidence="1" type="primary">gb01130</name>
    <name evidence="1" type="ORF">PR202_gb01130</name>
</gene>
<reference evidence="1" key="1">
    <citation type="journal article" date="2018" name="DNA Res.">
        <title>Multiple hybrid de novo genome assembly of finger millet, an orphan allotetraploid crop.</title>
        <authorList>
            <person name="Hatakeyama M."/>
            <person name="Aluri S."/>
            <person name="Balachadran M.T."/>
            <person name="Sivarajan S.R."/>
            <person name="Patrignani A."/>
            <person name="Gruter S."/>
            <person name="Poveda L."/>
            <person name="Shimizu-Inatsugi R."/>
            <person name="Baeten J."/>
            <person name="Francoijs K.J."/>
            <person name="Nataraja K.N."/>
            <person name="Reddy Y.A.N."/>
            <person name="Phadnis S."/>
            <person name="Ravikumar R.L."/>
            <person name="Schlapbach R."/>
            <person name="Sreeman S.M."/>
            <person name="Shimizu K.K."/>
        </authorList>
    </citation>
    <scope>NUCLEOTIDE SEQUENCE</scope>
</reference>